<organism evidence="4 5">
    <name type="scientific">Desulfoferula mesophila</name>
    <dbReference type="NCBI Taxonomy" id="3058419"/>
    <lineage>
        <taxon>Bacteria</taxon>
        <taxon>Pseudomonadati</taxon>
        <taxon>Thermodesulfobacteriota</taxon>
        <taxon>Desulfarculia</taxon>
        <taxon>Desulfarculales</taxon>
        <taxon>Desulfarculaceae</taxon>
        <taxon>Desulfoferula</taxon>
    </lineage>
</organism>
<dbReference type="PANTHER" id="PTHR43686:SF1">
    <property type="entry name" value="AMINOTRAN_5 DOMAIN-CONTAINING PROTEIN"/>
    <property type="match status" value="1"/>
</dbReference>
<dbReference type="GO" id="GO:0008033">
    <property type="term" value="P:tRNA processing"/>
    <property type="evidence" value="ECO:0007669"/>
    <property type="project" value="InterPro"/>
</dbReference>
<dbReference type="Proteomes" id="UP001366166">
    <property type="component" value="Chromosome"/>
</dbReference>
<dbReference type="EMBL" id="AP028679">
    <property type="protein sequence ID" value="BEQ16576.1"/>
    <property type="molecule type" value="Genomic_DNA"/>
</dbReference>
<evidence type="ECO:0000313" key="4">
    <source>
        <dbReference type="EMBL" id="BEQ16576.1"/>
    </source>
</evidence>
<sequence length="255" mass="28616">MAAYIERQAISLCGKAVHGWSMIRHGDRVAIGLSGGKDSLSLTWLLAERRRRVPIDFELIAYHVEMGFKATDHQALAEFCHGLGVEFRLITTDYGPRAHTPENREKSPCFFCALKRRQELFKAAGQAGCGKLALAHHQDDIFETTLMNMFYSGSISTMLPVQPLFHGDLVLIRPLSLMSADITRRFCAAKELPVQPPCCPSAGEGRRGRVRELLEQLHRENKKLRPNLWHALTHSGSARLPTPPTTQRLGRPRSK</sequence>
<dbReference type="AlphaFoldDB" id="A0AAU9EHH3"/>
<accession>A0AAU9EHH3</accession>
<dbReference type="InterPro" id="IPR014729">
    <property type="entry name" value="Rossmann-like_a/b/a_fold"/>
</dbReference>
<dbReference type="SUPFAM" id="SSF52402">
    <property type="entry name" value="Adenine nucleotide alpha hydrolases-like"/>
    <property type="match status" value="1"/>
</dbReference>
<keyword evidence="5" id="KW-1185">Reference proteome</keyword>
<evidence type="ECO:0000259" key="3">
    <source>
        <dbReference type="Pfam" id="PF01171"/>
    </source>
</evidence>
<dbReference type="KEGG" id="dmp:FAK_36420"/>
<dbReference type="Pfam" id="PF01171">
    <property type="entry name" value="ATP_bind_3"/>
    <property type="match status" value="1"/>
</dbReference>
<evidence type="ECO:0000256" key="1">
    <source>
        <dbReference type="ARBA" id="ARBA00022679"/>
    </source>
</evidence>
<gene>
    <name evidence="4" type="ORF">FAK_36420</name>
</gene>
<dbReference type="PIRSF" id="PIRSF004976">
    <property type="entry name" value="ATPase_YdaO"/>
    <property type="match status" value="1"/>
</dbReference>
<dbReference type="InterPro" id="IPR035107">
    <property type="entry name" value="tRNA_thiolation_TtcA_Ctu1"/>
</dbReference>
<protein>
    <submittedName>
        <fullName evidence="4">Adenine nucleotide alpha hydrolase</fullName>
    </submittedName>
</protein>
<dbReference type="InterPro" id="IPR011063">
    <property type="entry name" value="TilS/TtcA_N"/>
</dbReference>
<evidence type="ECO:0000256" key="2">
    <source>
        <dbReference type="SAM" id="MobiDB-lite"/>
    </source>
</evidence>
<dbReference type="CDD" id="cd24138">
    <property type="entry name" value="TtcA-like"/>
    <property type="match status" value="1"/>
</dbReference>
<keyword evidence="4" id="KW-0378">Hydrolase</keyword>
<feature type="region of interest" description="Disordered" evidence="2">
    <location>
        <begin position="232"/>
        <end position="255"/>
    </location>
</feature>
<reference evidence="5" key="1">
    <citation type="journal article" date="2023" name="Arch. Microbiol.">
        <title>Desulfoferula mesophilus gen. nov. sp. nov., a mesophilic sulfate-reducing bacterium isolated from a brackish lake sediment.</title>
        <authorList>
            <person name="Watanabe T."/>
            <person name="Yabe T."/>
            <person name="Tsuji J.M."/>
            <person name="Fukui M."/>
        </authorList>
    </citation>
    <scope>NUCLEOTIDE SEQUENCE [LARGE SCALE GENOMIC DNA]</scope>
    <source>
        <strain evidence="5">12FAK</strain>
    </source>
</reference>
<keyword evidence="1" id="KW-0808">Transferase</keyword>
<proteinExistence type="predicted"/>
<dbReference type="RefSeq" id="WP_338602589.1">
    <property type="nucleotide sequence ID" value="NZ_AP028679.1"/>
</dbReference>
<evidence type="ECO:0000313" key="5">
    <source>
        <dbReference type="Proteomes" id="UP001366166"/>
    </source>
</evidence>
<dbReference type="GO" id="GO:0016740">
    <property type="term" value="F:transferase activity"/>
    <property type="evidence" value="ECO:0007669"/>
    <property type="project" value="UniProtKB-KW"/>
</dbReference>
<name>A0AAU9EHH3_9BACT</name>
<dbReference type="GO" id="GO:0016787">
    <property type="term" value="F:hydrolase activity"/>
    <property type="evidence" value="ECO:0007669"/>
    <property type="project" value="UniProtKB-KW"/>
</dbReference>
<feature type="domain" description="tRNA(Ile)-lysidine/2-thiocytidine synthase N-terminal" evidence="3">
    <location>
        <begin position="29"/>
        <end position="190"/>
    </location>
</feature>
<dbReference type="PANTHER" id="PTHR43686">
    <property type="entry name" value="SULFURTRANSFERASE-RELATED"/>
    <property type="match status" value="1"/>
</dbReference>
<dbReference type="Gene3D" id="3.40.50.620">
    <property type="entry name" value="HUPs"/>
    <property type="match status" value="1"/>
</dbReference>